<evidence type="ECO:0000256" key="9">
    <source>
        <dbReference type="ARBA" id="ARBA00023136"/>
    </source>
</evidence>
<dbReference type="PANTHER" id="PTHR10037">
    <property type="entry name" value="VOLTAGE-GATED CATION CHANNEL CALCIUM AND SODIUM"/>
    <property type="match status" value="1"/>
</dbReference>
<dbReference type="Gene3D" id="1.20.120.350">
    <property type="entry name" value="Voltage-gated potassium channels. Chain C"/>
    <property type="match status" value="1"/>
</dbReference>
<evidence type="ECO:0000313" key="15">
    <source>
        <dbReference type="EMBL" id="NIG58949.1"/>
    </source>
</evidence>
<dbReference type="EMBL" id="PGGH01072184">
    <property type="protein sequence ID" value="NIG58949.1"/>
    <property type="molecule type" value="Genomic_DNA"/>
</dbReference>
<keyword evidence="3" id="KW-0894">Sodium channel</keyword>
<evidence type="ECO:0000256" key="6">
    <source>
        <dbReference type="ARBA" id="ARBA00022989"/>
    </source>
</evidence>
<gene>
    <name evidence="15" type="ORF">BU61_2128</name>
</gene>
<evidence type="ECO:0000256" key="10">
    <source>
        <dbReference type="ARBA" id="ARBA00023180"/>
    </source>
</evidence>
<keyword evidence="12" id="KW-0407">Ion channel</keyword>
<protein>
    <submittedName>
        <fullName evidence="15">Sodium channel protein typesubunit alpha-like</fullName>
    </submittedName>
</protein>
<evidence type="ECO:0000256" key="1">
    <source>
        <dbReference type="ARBA" id="ARBA00004141"/>
    </source>
</evidence>
<proteinExistence type="predicted"/>
<keyword evidence="8" id="KW-0406">Ion transport</keyword>
<dbReference type="Pfam" id="PF00520">
    <property type="entry name" value="Ion_trans"/>
    <property type="match status" value="1"/>
</dbReference>
<evidence type="ECO:0000256" key="12">
    <source>
        <dbReference type="ARBA" id="ARBA00023303"/>
    </source>
</evidence>
<keyword evidence="5" id="KW-0851">Voltage-gated channel</keyword>
<dbReference type="Gene3D" id="1.10.287.70">
    <property type="match status" value="1"/>
</dbReference>
<evidence type="ECO:0000256" key="3">
    <source>
        <dbReference type="ARBA" id="ARBA00022461"/>
    </source>
</evidence>
<keyword evidence="11" id="KW-0739">Sodium transport</keyword>
<comment type="subcellular location">
    <subcellularLocation>
        <location evidence="1">Membrane</location>
        <topology evidence="1">Multi-pass membrane protein</topology>
    </subcellularLocation>
</comment>
<dbReference type="SUPFAM" id="SSF81324">
    <property type="entry name" value="Voltage-gated potassium channels"/>
    <property type="match status" value="1"/>
</dbReference>
<reference evidence="15" key="1">
    <citation type="submission" date="2018-05" db="EMBL/GenBank/DDBJ databases">
        <authorList>
            <person name="Pedro S.L.S."/>
            <person name="Freitas R.C."/>
            <person name="Barreto A.S."/>
            <person name="Lima A.O.S."/>
        </authorList>
    </citation>
    <scope>NUCLEOTIDE SEQUENCE</scope>
    <source>
        <strain evidence="15">BP203</strain>
        <tissue evidence="15">Muscle</tissue>
    </source>
</reference>
<dbReference type="PANTHER" id="PTHR10037:SF208">
    <property type="entry name" value="SODIUM CHANNEL PROTEIN TYPE 10 SUBUNIT ALPHA"/>
    <property type="match status" value="1"/>
</dbReference>
<evidence type="ECO:0000256" key="8">
    <source>
        <dbReference type="ARBA" id="ARBA00023065"/>
    </source>
</evidence>
<evidence type="ECO:0000256" key="4">
    <source>
        <dbReference type="ARBA" id="ARBA00022692"/>
    </source>
</evidence>
<feature type="transmembrane region" description="Helical" evidence="13">
    <location>
        <begin position="99"/>
        <end position="118"/>
    </location>
</feature>
<keyword evidence="4 13" id="KW-0812">Transmembrane</keyword>
<organism evidence="15 16">
    <name type="scientific">Pontoporia blainvillei</name>
    <name type="common">Franciscana</name>
    <name type="synonym">Delphinus blainvillei</name>
    <dbReference type="NCBI Taxonomy" id="48723"/>
    <lineage>
        <taxon>Eukaryota</taxon>
        <taxon>Metazoa</taxon>
        <taxon>Chordata</taxon>
        <taxon>Craniata</taxon>
        <taxon>Vertebrata</taxon>
        <taxon>Euteleostomi</taxon>
        <taxon>Mammalia</taxon>
        <taxon>Eutheria</taxon>
        <taxon>Laurasiatheria</taxon>
        <taxon>Artiodactyla</taxon>
        <taxon>Whippomorpha</taxon>
        <taxon>Cetacea</taxon>
        <taxon>Odontoceti</taxon>
        <taxon>Pontoporiidae</taxon>
        <taxon>Pontoporia</taxon>
    </lineage>
</organism>
<keyword evidence="2" id="KW-0813">Transport</keyword>
<name>A0ABX0S2S5_PONBL</name>
<dbReference type="InterPro" id="IPR043203">
    <property type="entry name" value="VGCC_Ca_Na"/>
</dbReference>
<keyword evidence="6 13" id="KW-1133">Transmembrane helix</keyword>
<dbReference type="Proteomes" id="UP001165941">
    <property type="component" value="Unassembled WGS sequence"/>
</dbReference>
<keyword evidence="9 13" id="KW-0472">Membrane</keyword>
<evidence type="ECO:0000313" key="16">
    <source>
        <dbReference type="Proteomes" id="UP001165941"/>
    </source>
</evidence>
<evidence type="ECO:0000256" key="13">
    <source>
        <dbReference type="SAM" id="Phobius"/>
    </source>
</evidence>
<keyword evidence="16" id="KW-1185">Reference proteome</keyword>
<keyword evidence="7" id="KW-0915">Sodium</keyword>
<feature type="transmembrane region" description="Helical" evidence="13">
    <location>
        <begin position="72"/>
        <end position="93"/>
    </location>
</feature>
<evidence type="ECO:0000256" key="7">
    <source>
        <dbReference type="ARBA" id="ARBA00023053"/>
    </source>
</evidence>
<evidence type="ECO:0000256" key="11">
    <source>
        <dbReference type="ARBA" id="ARBA00023201"/>
    </source>
</evidence>
<accession>A0ABX0S2S5</accession>
<evidence type="ECO:0000256" key="5">
    <source>
        <dbReference type="ARBA" id="ARBA00022882"/>
    </source>
</evidence>
<evidence type="ECO:0000259" key="14">
    <source>
        <dbReference type="Pfam" id="PF00520"/>
    </source>
</evidence>
<evidence type="ECO:0000256" key="2">
    <source>
        <dbReference type="ARBA" id="ARBA00022448"/>
    </source>
</evidence>
<dbReference type="InterPro" id="IPR027359">
    <property type="entry name" value="Volt_channel_dom_sf"/>
</dbReference>
<comment type="caution">
    <text evidence="15">The sequence shown here is derived from an EMBL/GenBank/DDBJ whole genome shotgun (WGS) entry which is preliminary data.</text>
</comment>
<feature type="domain" description="Ion transport" evidence="14">
    <location>
        <begin position="5"/>
        <end position="149"/>
    </location>
</feature>
<keyword evidence="10" id="KW-0325">Glycoprotein</keyword>
<dbReference type="InterPro" id="IPR005821">
    <property type="entry name" value="Ion_trans_dom"/>
</dbReference>
<sequence>MLADQARYVFTVIYTFEALIKILARGFCLNEFTYLRDPWNWLDFSVITLAYVSEAIDLRGISGLRTFRVLRALKTVSVIPGLKVIVGALIHSVRKLADVTILTIFCLSVFALVGLQLFKGNLKNKCVKNCTVVNETANYSSHEKREWNFCHRDPDFYTNKPGTSDPLLCGNGSDSGCGERGLLFIVVRGLLIVVASLVVEHGL</sequence>